<sequence length="831" mass="93850">MGKLVVLRVRDGDFEKGFNVTLEIGEDGAPPSTVMEGTRCLPAAPYIPEQYSHWKSNYFELNGTAELSFRVKAGGGTGTPGTSSEIQKREEEKLFETFEKLKAECRKSAQKVESSINSWLNSNAFRPMEQKLRTELNTFEEVRVIIQTADNKIQKLPWHVWDFFEAFPNAEAALGSLEYKRVKRSAPATLKDQVKILAILGNSEGINVEKDREFLESLPNAKTLFLVEPKRKEFDKLWDESWDILFFAGHSSSKIDGQTGQIQINPNDELAIEQLENTLSQAIRNGLQLAIFNSCDGLGLARGLAGLHIPQTIVMRESVPDRVAQEFLKYFLKAFSSGSSLYSSVRQARKKLQELDDLEEEFPGATWFPVIYQNPAEVPLNWKDLHSHTNWEQNYKHGLEWFLKKLDELFDRNVISAKWSSYFSLRNLLICFGISLAYIIILTLLSYVLAGENPIFKAENISTPARILVGIVSLLILTSMEVSNRKAYFDATAGKFGFYQNHYSFIETFQQNFIVTDNLDKTDAKLDSLILSFIDKQTFFSKKKWNKVAFARWLVRGIGGVIFGFAQYCLTGDWLNTISVLIVAFLFGFAYAAGATFSFGIVSLFGSKFKSIGVYANFFWNIYSPLALIAVLGLIFMAKKIKFGFSGLFAGTFILANMFGIAAGFFTSSSAYLTLYVVGFPLIVGFFNWLSWGSSRVFLKYLLNWLGKDDEQLLGFMDKPRHWSGLFMLALLDVPLSLIFSCGIIVTLISATYCLNITYLIPHGLSPLPITEVINGIMTTPLRAKYFGITFMFLSPFLVTFIHVVIVLRAIAMEMLSFMQQLSKPLNQSFR</sequence>
<dbReference type="Pfam" id="PF12770">
    <property type="entry name" value="CHAT"/>
    <property type="match status" value="1"/>
</dbReference>
<feature type="domain" description="CHAT" evidence="2">
    <location>
        <begin position="185"/>
        <end position="374"/>
    </location>
</feature>
<evidence type="ECO:0000313" key="3">
    <source>
        <dbReference type="EMBL" id="AFZ11316.1"/>
    </source>
</evidence>
<evidence type="ECO:0000256" key="1">
    <source>
        <dbReference type="SAM" id="Phobius"/>
    </source>
</evidence>
<dbReference type="HOGENOM" id="CLU_341229_0_0_3"/>
<feature type="transmembrane region" description="Helical" evidence="1">
    <location>
        <begin position="643"/>
        <end position="666"/>
    </location>
</feature>
<feature type="transmembrane region" description="Helical" evidence="1">
    <location>
        <begin position="726"/>
        <end position="755"/>
    </location>
</feature>
<dbReference type="OrthoDB" id="444941at2"/>
<keyword evidence="1" id="KW-0812">Transmembrane</keyword>
<organism evidence="3 4">
    <name type="scientific">Crinalium epipsammum PCC 9333</name>
    <dbReference type="NCBI Taxonomy" id="1173022"/>
    <lineage>
        <taxon>Bacteria</taxon>
        <taxon>Bacillati</taxon>
        <taxon>Cyanobacteriota</taxon>
        <taxon>Cyanophyceae</taxon>
        <taxon>Gomontiellales</taxon>
        <taxon>Gomontiellaceae</taxon>
        <taxon>Crinalium</taxon>
    </lineage>
</organism>
<feature type="transmembrane region" description="Helical" evidence="1">
    <location>
        <begin position="618"/>
        <end position="637"/>
    </location>
</feature>
<feature type="transmembrane region" description="Helical" evidence="1">
    <location>
        <begin position="461"/>
        <end position="478"/>
    </location>
</feature>
<dbReference type="eggNOG" id="COG4252">
    <property type="taxonomic scope" value="Bacteria"/>
</dbReference>
<name>K9VTP1_9CYAN</name>
<dbReference type="AlphaFoldDB" id="K9VTP1"/>
<dbReference type="KEGG" id="cep:Cri9333_0334"/>
<feature type="transmembrane region" description="Helical" evidence="1">
    <location>
        <begin position="786"/>
        <end position="812"/>
    </location>
</feature>
<reference evidence="3 4" key="1">
    <citation type="submission" date="2012-06" db="EMBL/GenBank/DDBJ databases">
        <title>Finished chromosome of genome of Crinalium epipsammum PCC 9333.</title>
        <authorList>
            <consortium name="US DOE Joint Genome Institute"/>
            <person name="Gugger M."/>
            <person name="Coursin T."/>
            <person name="Rippka R."/>
            <person name="Tandeau De Marsac N."/>
            <person name="Huntemann M."/>
            <person name="Wei C.-L."/>
            <person name="Han J."/>
            <person name="Detter J.C."/>
            <person name="Han C."/>
            <person name="Tapia R."/>
            <person name="Davenport K."/>
            <person name="Daligault H."/>
            <person name="Erkkila T."/>
            <person name="Gu W."/>
            <person name="Munk A.C.C."/>
            <person name="Teshima H."/>
            <person name="Xu Y."/>
            <person name="Chain P."/>
            <person name="Chen A."/>
            <person name="Krypides N."/>
            <person name="Mavromatis K."/>
            <person name="Markowitz V."/>
            <person name="Szeto E."/>
            <person name="Ivanova N."/>
            <person name="Mikhailova N."/>
            <person name="Ovchinnikova G."/>
            <person name="Pagani I."/>
            <person name="Pati A."/>
            <person name="Goodwin L."/>
            <person name="Peters L."/>
            <person name="Pitluck S."/>
            <person name="Woyke T."/>
            <person name="Kerfeld C."/>
        </authorList>
    </citation>
    <scope>NUCLEOTIDE SEQUENCE [LARGE SCALE GENOMIC DNA]</scope>
    <source>
        <strain evidence="3 4">PCC 9333</strain>
    </source>
</reference>
<feature type="transmembrane region" description="Helical" evidence="1">
    <location>
        <begin position="673"/>
        <end position="692"/>
    </location>
</feature>
<evidence type="ECO:0000259" key="2">
    <source>
        <dbReference type="Pfam" id="PF12770"/>
    </source>
</evidence>
<dbReference type="Proteomes" id="UP000010472">
    <property type="component" value="Chromosome"/>
</dbReference>
<keyword evidence="1" id="KW-1133">Transmembrane helix</keyword>
<dbReference type="InterPro" id="IPR024983">
    <property type="entry name" value="CHAT_dom"/>
</dbReference>
<evidence type="ECO:0000313" key="4">
    <source>
        <dbReference type="Proteomes" id="UP000010472"/>
    </source>
</evidence>
<dbReference type="STRING" id="1173022.Cri9333_0334"/>
<dbReference type="EMBL" id="CP003620">
    <property type="protein sequence ID" value="AFZ11316.1"/>
    <property type="molecule type" value="Genomic_DNA"/>
</dbReference>
<dbReference type="RefSeq" id="WP_015201457.1">
    <property type="nucleotide sequence ID" value="NC_019753.1"/>
</dbReference>
<protein>
    <recommendedName>
        <fullName evidence="2">CHAT domain-containing protein</fullName>
    </recommendedName>
</protein>
<proteinExistence type="predicted"/>
<accession>K9VTP1</accession>
<dbReference type="PATRIC" id="fig|1173022.3.peg.356"/>
<gene>
    <name evidence="3" type="ORF">Cri9333_0334</name>
</gene>
<feature type="transmembrane region" description="Helical" evidence="1">
    <location>
        <begin position="550"/>
        <end position="568"/>
    </location>
</feature>
<keyword evidence="4" id="KW-1185">Reference proteome</keyword>
<feature type="transmembrane region" description="Helical" evidence="1">
    <location>
        <begin position="428"/>
        <end position="449"/>
    </location>
</feature>
<feature type="transmembrane region" description="Helical" evidence="1">
    <location>
        <begin position="580"/>
        <end position="606"/>
    </location>
</feature>
<keyword evidence="1" id="KW-0472">Membrane</keyword>